<evidence type="ECO:0000259" key="3">
    <source>
        <dbReference type="PROSITE" id="PS50801"/>
    </source>
</evidence>
<feature type="domain" description="STAS" evidence="3">
    <location>
        <begin position="660"/>
        <end position="864"/>
    </location>
</feature>
<dbReference type="InterPro" id="IPR002645">
    <property type="entry name" value="STAS_dom"/>
</dbReference>
<dbReference type="InterPro" id="IPR036513">
    <property type="entry name" value="STAS_dom_sf"/>
</dbReference>
<accession>A0ABN9UT84</accession>
<feature type="transmembrane region" description="Helical" evidence="2">
    <location>
        <begin position="531"/>
        <end position="549"/>
    </location>
</feature>
<feature type="transmembrane region" description="Helical" evidence="2">
    <location>
        <begin position="173"/>
        <end position="195"/>
    </location>
</feature>
<protein>
    <recommendedName>
        <fullName evidence="3">STAS domain-containing protein</fullName>
    </recommendedName>
</protein>
<feature type="compositionally biased region" description="Low complexity" evidence="1">
    <location>
        <begin position="1069"/>
        <end position="1090"/>
    </location>
</feature>
<feature type="transmembrane region" description="Helical" evidence="2">
    <location>
        <begin position="555"/>
        <end position="573"/>
    </location>
</feature>
<dbReference type="SUPFAM" id="SSF52091">
    <property type="entry name" value="SpoIIaa-like"/>
    <property type="match status" value="1"/>
</dbReference>
<evidence type="ECO:0000313" key="4">
    <source>
        <dbReference type="EMBL" id="CAK0863263.1"/>
    </source>
</evidence>
<gene>
    <name evidence="4" type="ORF">PCOR1329_LOCUS51459</name>
</gene>
<evidence type="ECO:0000256" key="1">
    <source>
        <dbReference type="SAM" id="MobiDB-lite"/>
    </source>
</evidence>
<dbReference type="InterPro" id="IPR052706">
    <property type="entry name" value="Membrane-Transporter-like"/>
</dbReference>
<keyword evidence="5" id="KW-1185">Reference proteome</keyword>
<keyword evidence="2" id="KW-1133">Transmembrane helix</keyword>
<comment type="caution">
    <text evidence="4">The sequence shown here is derived from an EMBL/GenBank/DDBJ whole genome shotgun (WGS) entry which is preliminary data.</text>
</comment>
<proteinExistence type="predicted"/>
<dbReference type="EMBL" id="CAUYUJ010016243">
    <property type="protein sequence ID" value="CAK0863263.1"/>
    <property type="molecule type" value="Genomic_DNA"/>
</dbReference>
<feature type="region of interest" description="Disordered" evidence="1">
    <location>
        <begin position="958"/>
        <end position="1014"/>
    </location>
</feature>
<evidence type="ECO:0000313" key="5">
    <source>
        <dbReference type="Proteomes" id="UP001189429"/>
    </source>
</evidence>
<dbReference type="PANTHER" id="PTHR43310">
    <property type="entry name" value="SULFATE TRANSPORTER YBAR-RELATED"/>
    <property type="match status" value="1"/>
</dbReference>
<feature type="compositionally biased region" description="Low complexity" evidence="1">
    <location>
        <begin position="984"/>
        <end position="1011"/>
    </location>
</feature>
<reference evidence="4" key="1">
    <citation type="submission" date="2023-10" db="EMBL/GenBank/DDBJ databases">
        <authorList>
            <person name="Chen Y."/>
            <person name="Shah S."/>
            <person name="Dougan E. K."/>
            <person name="Thang M."/>
            <person name="Chan C."/>
        </authorList>
    </citation>
    <scope>NUCLEOTIDE SEQUENCE [LARGE SCALE GENOMIC DNA]</scope>
</reference>
<feature type="transmembrane region" description="Helical" evidence="2">
    <location>
        <begin position="359"/>
        <end position="375"/>
    </location>
</feature>
<organism evidence="4 5">
    <name type="scientific">Prorocentrum cordatum</name>
    <dbReference type="NCBI Taxonomy" id="2364126"/>
    <lineage>
        <taxon>Eukaryota</taxon>
        <taxon>Sar</taxon>
        <taxon>Alveolata</taxon>
        <taxon>Dinophyceae</taxon>
        <taxon>Prorocentrales</taxon>
        <taxon>Prorocentraceae</taxon>
        <taxon>Prorocentrum</taxon>
    </lineage>
</organism>
<keyword evidence="2" id="KW-0472">Membrane</keyword>
<feature type="compositionally biased region" description="Basic and acidic residues" evidence="1">
    <location>
        <begin position="1169"/>
        <end position="1178"/>
    </location>
</feature>
<name>A0ABN9UT84_9DINO</name>
<sequence>MAPRPALTSVVSRPGSVQSGTGQVAAIAGLRGLRDAEGPAVEAGDQKGRKDSAHGVWEGLDDLRKGGHHALPGHEEAEQPDDWVPTYGCDGSHAESLAELCRAAERVEGLLVEAQEGTRGGVVGGHSHAHLGKEPSLLAAVVSGIINFLLMFGLCCAYGMIMFDEVNAKWQSLGVKMSLATSAFCGLIVAACSRIPVAIAGPDLNPIVFLGSFVATMAPVIAASVGLSYPGQDEFTCGRRLESRPRGLAAVAEAVGARLLGAAGGAACAGAEDSFCREGSDSYDAAACSEYNQQLVTTTIFAVAFSSALLGLLLFLAGRFNLSRYVNYVPTSISEAFLSCVGYKVFAYALKFCKYDPKTFLPAVVIGVILYFLKANHIGNPAVVIPSMLLIPLAIFHVLVAYGVFYEDLEHARTENVMFPIVDNIDFWTIWAEGVFDGNEWKFQHINFAAWLKTIPDLVTMIIVVMVDCLLKLKGTENKLPVVPEVTYECQLYGACNALMCLCGSPCGYMQLKFNVINFGILGNAKDRRGGIIYALLCAVCFLWTTAAFNYLPRFFLGMLLFFAGAGFVAENLYGSSKYMSFKEWLEVIAILLVFIISGQLIYAVGVGILLTATFFTLQYASLPLLSGEPCRGGSITSHARRNPLTRMAARHIANAWFFVMPLKGYIFFASAKKMVELVKASMQSRSTLTICLYASGGDSLGLELRDCGDGKSLEVTGIASDGAVAEWNRNNPKETIEHGDKIVNVIPGGIGTSLPPLSSDPMSCHSFRRLLARGGPLHISLVRVSSHHYKRTRFAILDCSLLDGMDASACAVFRKLITEANGRGTKFLWTNLAPPVLTSLKGRGVIADPSTCFRKLNDAVFHVEELVLQYRREKVDQWLKVHPDLRIRHKQVSLARSFEPFTHVFEADAERRGCPWLYCSRLRMHRFRTILWGPGQEEQCLFLIHSGAVGIYASLSSNGQDLPMPPRPATERRQRGGSPSPCTRGAPSSTGSSSSTGSPRTSASRPRTARAFAETRKLESWLGRMSRQRPLMAAAILKAVMRQQLQEAEDSQAAHGRASSEPRREGRPPAGQSRAPAPGGAAAWDAPAGKDLGPRPWDGRLPPAPAAGGAAARARGGQRPGPGRPGAVVAARAAREAPARGAAAEGHPRGPRPRLRPVLLGGAAAQDEDPRGADAGRHLRGGALEGGEVSEPRRVPRLGPRGVCRTAVGGPAGTPAAAVQEVRPGRLGHPGQARAARDVHPSSRFQPPW</sequence>
<feature type="region of interest" description="Disordered" evidence="1">
    <location>
        <begin position="63"/>
        <end position="82"/>
    </location>
</feature>
<feature type="region of interest" description="Disordered" evidence="1">
    <location>
        <begin position="1"/>
        <end position="21"/>
    </location>
</feature>
<feature type="compositionally biased region" description="Low complexity" evidence="1">
    <location>
        <begin position="1107"/>
        <end position="1118"/>
    </location>
</feature>
<keyword evidence="2" id="KW-0812">Transmembrane</keyword>
<feature type="region of interest" description="Disordered" evidence="1">
    <location>
        <begin position="1047"/>
        <end position="1250"/>
    </location>
</feature>
<feature type="compositionally biased region" description="Polar residues" evidence="1">
    <location>
        <begin position="9"/>
        <end position="21"/>
    </location>
</feature>
<dbReference type="PANTHER" id="PTHR43310:SF2">
    <property type="entry name" value="SLC26A_SULP TRANSPORTER DOMAIN-CONTAINING PROTEIN"/>
    <property type="match status" value="1"/>
</dbReference>
<dbReference type="Gene3D" id="3.30.750.24">
    <property type="entry name" value="STAS domain"/>
    <property type="match status" value="1"/>
</dbReference>
<dbReference type="Proteomes" id="UP001189429">
    <property type="component" value="Unassembled WGS sequence"/>
</dbReference>
<feature type="transmembrane region" description="Helical" evidence="2">
    <location>
        <begin position="299"/>
        <end position="318"/>
    </location>
</feature>
<feature type="compositionally biased region" description="Low complexity" evidence="1">
    <location>
        <begin position="1198"/>
        <end position="1220"/>
    </location>
</feature>
<feature type="transmembrane region" description="Helical" evidence="2">
    <location>
        <begin position="207"/>
        <end position="229"/>
    </location>
</feature>
<dbReference type="PROSITE" id="PS50801">
    <property type="entry name" value="STAS"/>
    <property type="match status" value="1"/>
</dbReference>
<evidence type="ECO:0000256" key="2">
    <source>
        <dbReference type="SAM" id="Phobius"/>
    </source>
</evidence>
<feature type="transmembrane region" description="Helical" evidence="2">
    <location>
        <begin position="382"/>
        <end position="405"/>
    </location>
</feature>
<feature type="compositionally biased region" description="Basic and acidic residues" evidence="1">
    <location>
        <begin position="1059"/>
        <end position="1068"/>
    </location>
</feature>
<feature type="transmembrane region" description="Helical" evidence="2">
    <location>
        <begin position="137"/>
        <end position="161"/>
    </location>
</feature>
<feature type="transmembrane region" description="Helical" evidence="2">
    <location>
        <begin position="585"/>
        <end position="603"/>
    </location>
</feature>